<keyword evidence="15" id="KW-1185">Reference proteome</keyword>
<sequence length="156" mass="18163">MKKSKTNHGKVFEKEFFNSSPSDIFVQRLKDDTMKFKNVQNCCDFIAYSYPNIFLFELKTTKQKSLPFSNISQYQIDTLNTHSKLSGVITGFVINFRSPNYQTHFVPADKIYDFYYNNSGGRKSFPLEWVQDNGILLPATLIRTRYKFDLSPILSP</sequence>
<accession>W4R0B3</accession>
<dbReference type="GO" id="GO:0006310">
    <property type="term" value="P:DNA recombination"/>
    <property type="evidence" value="ECO:0007669"/>
    <property type="project" value="UniProtKB-KW"/>
</dbReference>
<dbReference type="GO" id="GO:0046872">
    <property type="term" value="F:metal ion binding"/>
    <property type="evidence" value="ECO:0007669"/>
    <property type="project" value="UniProtKB-KW"/>
</dbReference>
<evidence type="ECO:0000256" key="11">
    <source>
        <dbReference type="ARBA" id="ARBA00023204"/>
    </source>
</evidence>
<dbReference type="GO" id="GO:0003676">
    <property type="term" value="F:nucleic acid binding"/>
    <property type="evidence" value="ECO:0007669"/>
    <property type="project" value="InterPro"/>
</dbReference>
<dbReference type="SUPFAM" id="SSF52980">
    <property type="entry name" value="Restriction endonuclease-like"/>
    <property type="match status" value="1"/>
</dbReference>
<keyword evidence="11" id="KW-0234">DNA repair</keyword>
<dbReference type="GO" id="GO:0006281">
    <property type="term" value="P:DNA repair"/>
    <property type="evidence" value="ECO:0007669"/>
    <property type="project" value="UniProtKB-KW"/>
</dbReference>
<comment type="subcellular location">
    <subcellularLocation>
        <location evidence="2">Cytoplasm</location>
    </subcellularLocation>
</comment>
<dbReference type="OrthoDB" id="2475790at2"/>
<evidence type="ECO:0000256" key="7">
    <source>
        <dbReference type="ARBA" id="ARBA00022763"/>
    </source>
</evidence>
<evidence type="ECO:0000256" key="3">
    <source>
        <dbReference type="ARBA" id="ARBA00022490"/>
    </source>
</evidence>
<evidence type="ECO:0000256" key="1">
    <source>
        <dbReference type="ARBA" id="ARBA00001946"/>
    </source>
</evidence>
<keyword evidence="6" id="KW-0255">Endonuclease</keyword>
<dbReference type="STRING" id="1236973.JCM9157_4909"/>
<dbReference type="EMBL" id="BAUV01000090">
    <property type="protein sequence ID" value="GAE37597.1"/>
    <property type="molecule type" value="Genomic_DNA"/>
</dbReference>
<dbReference type="InterPro" id="IPR011335">
    <property type="entry name" value="Restrct_endonuc-II-like"/>
</dbReference>
<keyword evidence="3" id="KW-0963">Cytoplasm</keyword>
<name>W4R0B3_HALA3</name>
<evidence type="ECO:0000313" key="14">
    <source>
        <dbReference type="EMBL" id="GAE37597.1"/>
    </source>
</evidence>
<comment type="caution">
    <text evidence="14">The sequence shown here is derived from an EMBL/GenBank/DDBJ whole genome shotgun (WGS) entry which is preliminary data.</text>
</comment>
<keyword evidence="4" id="KW-0540">Nuclease</keyword>
<dbReference type="eggNOG" id="ENOG5032NW1">
    <property type="taxonomic scope" value="Bacteria"/>
</dbReference>
<protein>
    <recommendedName>
        <fullName evidence="13">Holliday junction resolvase RecU</fullName>
    </recommendedName>
</protein>
<evidence type="ECO:0000256" key="10">
    <source>
        <dbReference type="ARBA" id="ARBA00023172"/>
    </source>
</evidence>
<evidence type="ECO:0000256" key="6">
    <source>
        <dbReference type="ARBA" id="ARBA00022759"/>
    </source>
</evidence>
<keyword evidence="8" id="KW-0378">Hydrolase</keyword>
<evidence type="ECO:0000256" key="9">
    <source>
        <dbReference type="ARBA" id="ARBA00022842"/>
    </source>
</evidence>
<dbReference type="AlphaFoldDB" id="W4R0B3"/>
<dbReference type="InterPro" id="IPR011856">
    <property type="entry name" value="tRNA_endonuc-like_dom_sf"/>
</dbReference>
<dbReference type="GO" id="GO:0004519">
    <property type="term" value="F:endonuclease activity"/>
    <property type="evidence" value="ECO:0007669"/>
    <property type="project" value="UniProtKB-KW"/>
</dbReference>
<keyword evidence="5" id="KW-0479">Metal-binding</keyword>
<dbReference type="InterPro" id="IPR004612">
    <property type="entry name" value="Resolv_RecU"/>
</dbReference>
<reference evidence="14 15" key="1">
    <citation type="journal article" date="2014" name="Genome Announc.">
        <title>Draft Genome Sequences of Three Alkaliphilic Bacillus Strains, Bacillus wakoensis JCM 9140T, Bacillus akibai JCM 9157T, and Bacillus hemicellulosilyticus JCM 9152T.</title>
        <authorList>
            <person name="Yuki M."/>
            <person name="Oshima K."/>
            <person name="Suda W."/>
            <person name="Oshida Y."/>
            <person name="Kitamura K."/>
            <person name="Iida T."/>
            <person name="Hattori M."/>
            <person name="Ohkuma M."/>
        </authorList>
    </citation>
    <scope>NUCLEOTIDE SEQUENCE [LARGE SCALE GENOMIC DNA]</scope>
    <source>
        <strain evidence="14 15">JCM 9157</strain>
    </source>
</reference>
<evidence type="ECO:0000313" key="15">
    <source>
        <dbReference type="Proteomes" id="UP000018896"/>
    </source>
</evidence>
<evidence type="ECO:0000256" key="2">
    <source>
        <dbReference type="ARBA" id="ARBA00004496"/>
    </source>
</evidence>
<evidence type="ECO:0000256" key="5">
    <source>
        <dbReference type="ARBA" id="ARBA00022723"/>
    </source>
</evidence>
<evidence type="ECO:0000256" key="4">
    <source>
        <dbReference type="ARBA" id="ARBA00022722"/>
    </source>
</evidence>
<gene>
    <name evidence="14" type="ORF">JCM9157_4909</name>
</gene>
<dbReference type="RefSeq" id="WP_035668575.1">
    <property type="nucleotide sequence ID" value="NZ_BAUV01000090.1"/>
</dbReference>
<organism evidence="14 15">
    <name type="scientific">Halalkalibacter akibai (strain ATCC 43226 / DSM 21942 / CIP 109018 / JCM 9157 / 1139)</name>
    <name type="common">Bacillus akibai</name>
    <dbReference type="NCBI Taxonomy" id="1236973"/>
    <lineage>
        <taxon>Bacteria</taxon>
        <taxon>Bacillati</taxon>
        <taxon>Bacillota</taxon>
        <taxon>Bacilli</taxon>
        <taxon>Bacillales</taxon>
        <taxon>Bacillaceae</taxon>
        <taxon>Halalkalibacter</taxon>
    </lineage>
</organism>
<evidence type="ECO:0000256" key="8">
    <source>
        <dbReference type="ARBA" id="ARBA00022801"/>
    </source>
</evidence>
<keyword evidence="10" id="KW-0233">DNA recombination</keyword>
<dbReference type="Gene3D" id="3.40.1350.10">
    <property type="match status" value="1"/>
</dbReference>
<dbReference type="GO" id="GO:0016787">
    <property type="term" value="F:hydrolase activity"/>
    <property type="evidence" value="ECO:0007669"/>
    <property type="project" value="UniProtKB-KW"/>
</dbReference>
<comment type="cofactor">
    <cofactor evidence="1">
        <name>Mg(2+)</name>
        <dbReference type="ChEBI" id="CHEBI:18420"/>
    </cofactor>
</comment>
<evidence type="ECO:0000256" key="12">
    <source>
        <dbReference type="ARBA" id="ARBA00023447"/>
    </source>
</evidence>
<proteinExistence type="inferred from homology"/>
<keyword evidence="7" id="KW-0227">DNA damage</keyword>
<comment type="similarity">
    <text evidence="12">Belongs to the RecU family.</text>
</comment>
<dbReference type="GO" id="GO:0005737">
    <property type="term" value="C:cytoplasm"/>
    <property type="evidence" value="ECO:0007669"/>
    <property type="project" value="UniProtKB-SubCell"/>
</dbReference>
<evidence type="ECO:0000256" key="13">
    <source>
        <dbReference type="ARBA" id="ARBA00029523"/>
    </source>
</evidence>
<dbReference type="Pfam" id="PF03838">
    <property type="entry name" value="RecU"/>
    <property type="match status" value="1"/>
</dbReference>
<keyword evidence="9" id="KW-0460">Magnesium</keyword>
<dbReference type="Proteomes" id="UP000018896">
    <property type="component" value="Unassembled WGS sequence"/>
</dbReference>